<dbReference type="InterPro" id="IPR025502">
    <property type="entry name" value="TldD"/>
</dbReference>
<dbReference type="Gene3D" id="3.30.2290.10">
    <property type="entry name" value="PmbA/TldD superfamily"/>
    <property type="match status" value="1"/>
</dbReference>
<dbReference type="RefSeq" id="WP_039629812.1">
    <property type="nucleotide sequence ID" value="NZ_AYSO01000009.1"/>
</dbReference>
<dbReference type="STRING" id="29341.RSJ17_01260"/>
<dbReference type="GO" id="GO:0008237">
    <property type="term" value="F:metallopeptidase activity"/>
    <property type="evidence" value="ECO:0007669"/>
    <property type="project" value="UniProtKB-KW"/>
</dbReference>
<gene>
    <name evidence="7" type="ORF">U732_4197</name>
</gene>
<dbReference type="Pfam" id="PF01523">
    <property type="entry name" value="PmbA_TldD_1st"/>
    <property type="match status" value="1"/>
</dbReference>
<accession>A0A0C1R4J7</accession>
<feature type="domain" description="Metalloprotease TldD/E C-terminal" evidence="6">
    <location>
        <begin position="213"/>
        <end position="444"/>
    </location>
</feature>
<dbReference type="Proteomes" id="UP000031366">
    <property type="component" value="Unassembled WGS sequence"/>
</dbReference>
<comment type="caution">
    <text evidence="7">The sequence shown here is derived from an EMBL/GenBank/DDBJ whole genome shotgun (WGS) entry which is preliminary data.</text>
</comment>
<sequence length="445" mass="50786">MFEFCKNIYTDVRIEHVFETSINFTNGVLENNKIREYSGALIRVFDGYRWYYKSISNLSSIQEEIKNLSKMAKENKKIYDDEAVKKFQVNKGKYYSYKGFKLDKVSREDKFKLAKEALEITKEKKEGKNFRVRYNDSRIVKEFYSSKGSNLKFDYQICGIKISYSFNFDGKSFSDGSKIVSSNFNDLNNIKNKFEENYKEGLYYAKSSKPVTPGKYTVVMSPEVVGVFAHESFGHKSEADFMVGDENMMNEWKIGTRVGADLLSILDYGGYLGSGYVPFDDEGTKGEKTYLIKDGILKGRLHSAKTASILNEELTGNARAINFQFEPIVRMTNTYIEKGEKTKEELIGGVEEGIYIHNYRYGTGMSTFTIAPNRAYMIRNGKIAEPVNISVITGNVMETLYNIDGVSKELEFENNIWGGCGKMEQYPLSVSIGGPYVRVKNIEVQ</sequence>
<dbReference type="PIRSF" id="PIRSF004919">
    <property type="entry name" value="TldD"/>
    <property type="match status" value="1"/>
</dbReference>
<evidence type="ECO:0000256" key="3">
    <source>
        <dbReference type="ARBA" id="ARBA00022801"/>
    </source>
</evidence>
<dbReference type="InterPro" id="IPR051463">
    <property type="entry name" value="Peptidase_U62_metallo"/>
</dbReference>
<keyword evidence="2" id="KW-0645">Protease</keyword>
<evidence type="ECO:0000256" key="4">
    <source>
        <dbReference type="ARBA" id="ARBA00023049"/>
    </source>
</evidence>
<dbReference type="PANTHER" id="PTHR30624">
    <property type="entry name" value="UNCHARACTERIZED PROTEIN TLDD AND PMBA"/>
    <property type="match status" value="1"/>
</dbReference>
<evidence type="ECO:0000313" key="8">
    <source>
        <dbReference type="Proteomes" id="UP000031366"/>
    </source>
</evidence>
<keyword evidence="3" id="KW-0378">Hydrolase</keyword>
<dbReference type="GO" id="GO:0006508">
    <property type="term" value="P:proteolysis"/>
    <property type="evidence" value="ECO:0007669"/>
    <property type="project" value="UniProtKB-KW"/>
</dbReference>
<organism evidence="7 8">
    <name type="scientific">Clostridium argentinense CDC 2741</name>
    <dbReference type="NCBI Taxonomy" id="1418104"/>
    <lineage>
        <taxon>Bacteria</taxon>
        <taxon>Bacillati</taxon>
        <taxon>Bacillota</taxon>
        <taxon>Clostridia</taxon>
        <taxon>Eubacteriales</taxon>
        <taxon>Clostridiaceae</taxon>
        <taxon>Clostridium</taxon>
    </lineage>
</organism>
<comment type="similarity">
    <text evidence="1">Belongs to the peptidase U62 family.</text>
</comment>
<dbReference type="Pfam" id="PF19289">
    <property type="entry name" value="PmbA_TldD_3rd"/>
    <property type="match status" value="1"/>
</dbReference>
<dbReference type="PANTHER" id="PTHR30624:SF0">
    <property type="entry name" value="METALLOPROTEASE SLR0863"/>
    <property type="match status" value="1"/>
</dbReference>
<proteinExistence type="inferred from homology"/>
<keyword evidence="8" id="KW-1185">Reference proteome</keyword>
<dbReference type="AlphaFoldDB" id="A0A0C1R4J7"/>
<dbReference type="InterPro" id="IPR036059">
    <property type="entry name" value="TldD/PmbA_sf"/>
</dbReference>
<keyword evidence="4" id="KW-0482">Metalloprotease</keyword>
<evidence type="ECO:0000313" key="7">
    <source>
        <dbReference type="EMBL" id="KIE48422.1"/>
    </source>
</evidence>
<evidence type="ECO:0000259" key="5">
    <source>
        <dbReference type="Pfam" id="PF01523"/>
    </source>
</evidence>
<feature type="domain" description="Metalloprotease TldD/E N-terminal" evidence="5">
    <location>
        <begin position="11"/>
        <end position="72"/>
    </location>
</feature>
<dbReference type="InterPro" id="IPR035068">
    <property type="entry name" value="TldD/PmbA_N"/>
</dbReference>
<protein>
    <submittedName>
        <fullName evidence="7">Modulator of DNA gyrase family protein</fullName>
    </submittedName>
</protein>
<dbReference type="GO" id="GO:0005829">
    <property type="term" value="C:cytosol"/>
    <property type="evidence" value="ECO:0007669"/>
    <property type="project" value="TreeGrafter"/>
</dbReference>
<evidence type="ECO:0000256" key="2">
    <source>
        <dbReference type="ARBA" id="ARBA00022670"/>
    </source>
</evidence>
<reference evidence="7 8" key="1">
    <citation type="journal article" date="2015" name="Infect. Genet. Evol.">
        <title>Genomic sequences of six botulinum neurotoxin-producing strains representing three clostridial species illustrate the mobility and diversity of botulinum neurotoxin genes.</title>
        <authorList>
            <person name="Smith T.J."/>
            <person name="Hill K.K."/>
            <person name="Xie G."/>
            <person name="Foley B.T."/>
            <person name="Williamson C.H."/>
            <person name="Foster J.T."/>
            <person name="Johnson S.L."/>
            <person name="Chertkov O."/>
            <person name="Teshima H."/>
            <person name="Gibbons H.S."/>
            <person name="Johnsky L.A."/>
            <person name="Karavis M.A."/>
            <person name="Smith L.A."/>
        </authorList>
    </citation>
    <scope>NUCLEOTIDE SEQUENCE [LARGE SCALE GENOMIC DNA]</scope>
    <source>
        <strain evidence="7 8">CDC 2741</strain>
    </source>
</reference>
<dbReference type="SUPFAM" id="SSF111283">
    <property type="entry name" value="Putative modulator of DNA gyrase, PmbA/TldD"/>
    <property type="match status" value="1"/>
</dbReference>
<name>A0A0C1R4J7_9CLOT</name>
<evidence type="ECO:0000259" key="6">
    <source>
        <dbReference type="Pfam" id="PF19289"/>
    </source>
</evidence>
<dbReference type="OrthoDB" id="9803213at2"/>
<dbReference type="InterPro" id="IPR002510">
    <property type="entry name" value="Metalloprtase-TldD/E_N"/>
</dbReference>
<dbReference type="EMBL" id="AYSO01000009">
    <property type="protein sequence ID" value="KIE48422.1"/>
    <property type="molecule type" value="Genomic_DNA"/>
</dbReference>
<evidence type="ECO:0000256" key="1">
    <source>
        <dbReference type="ARBA" id="ARBA00005836"/>
    </source>
</evidence>
<dbReference type="InterPro" id="IPR045569">
    <property type="entry name" value="Metalloprtase-TldD/E_C"/>
</dbReference>